<evidence type="ECO:0000256" key="1">
    <source>
        <dbReference type="SAM" id="MobiDB-lite"/>
    </source>
</evidence>
<proteinExistence type="predicted"/>
<feature type="compositionally biased region" description="Polar residues" evidence="1">
    <location>
        <begin position="57"/>
        <end position="70"/>
    </location>
</feature>
<sequence length="164" mass="17842">MDGMLPFASNSGYQMQQMPTVPSEWNARDDRPGLNLGGPTRMEPNLYLPPWPEPSDAGNNRSLQQASHQGWTSVDNVVQTLDMLKLPPPASSGDFFHMLTQADSSGNMLGDTNQRTPENLPAIVQSGRKRKAPMSSVASVRNTVAGFDVPALHALELNGESHLF</sequence>
<dbReference type="EMBL" id="JAJAGQ010000013">
    <property type="protein sequence ID" value="KAJ8545510.1"/>
    <property type="molecule type" value="Genomic_DNA"/>
</dbReference>
<reference evidence="3" key="1">
    <citation type="journal article" date="2023" name="Proc. Natl. Acad. Sci. U.S.A.">
        <title>Genomic and structural basis for evolution of tropane alkaloid biosynthesis.</title>
        <authorList>
            <person name="Wanga Y.-J."/>
            <person name="Taina T."/>
            <person name="Yua J.-Y."/>
            <person name="Lia J."/>
            <person name="Xua B."/>
            <person name="Chenc J."/>
            <person name="D'Auriad J.C."/>
            <person name="Huanga J.-P."/>
            <person name="Huanga S.-X."/>
        </authorList>
    </citation>
    <scope>NUCLEOTIDE SEQUENCE [LARGE SCALE GENOMIC DNA]</scope>
    <source>
        <strain evidence="3">cv. KIB-2019</strain>
    </source>
</reference>
<protein>
    <submittedName>
        <fullName evidence="2">Uncharacterized protein</fullName>
    </submittedName>
</protein>
<dbReference type="AlphaFoldDB" id="A0A9Q1LXS2"/>
<feature type="region of interest" description="Disordered" evidence="1">
    <location>
        <begin position="21"/>
        <end position="70"/>
    </location>
</feature>
<gene>
    <name evidence="2" type="ORF">K7X08_018093</name>
</gene>
<evidence type="ECO:0000313" key="2">
    <source>
        <dbReference type="EMBL" id="KAJ8545510.1"/>
    </source>
</evidence>
<keyword evidence="3" id="KW-1185">Reference proteome</keyword>
<accession>A0A9Q1LXS2</accession>
<dbReference type="OrthoDB" id="1325170at2759"/>
<evidence type="ECO:0000313" key="3">
    <source>
        <dbReference type="Proteomes" id="UP001152561"/>
    </source>
</evidence>
<organism evidence="2 3">
    <name type="scientific">Anisodus acutangulus</name>
    <dbReference type="NCBI Taxonomy" id="402998"/>
    <lineage>
        <taxon>Eukaryota</taxon>
        <taxon>Viridiplantae</taxon>
        <taxon>Streptophyta</taxon>
        <taxon>Embryophyta</taxon>
        <taxon>Tracheophyta</taxon>
        <taxon>Spermatophyta</taxon>
        <taxon>Magnoliopsida</taxon>
        <taxon>eudicotyledons</taxon>
        <taxon>Gunneridae</taxon>
        <taxon>Pentapetalae</taxon>
        <taxon>asterids</taxon>
        <taxon>lamiids</taxon>
        <taxon>Solanales</taxon>
        <taxon>Solanaceae</taxon>
        <taxon>Solanoideae</taxon>
        <taxon>Hyoscyameae</taxon>
        <taxon>Anisodus</taxon>
    </lineage>
</organism>
<dbReference type="Proteomes" id="UP001152561">
    <property type="component" value="Unassembled WGS sequence"/>
</dbReference>
<comment type="caution">
    <text evidence="2">The sequence shown here is derived from an EMBL/GenBank/DDBJ whole genome shotgun (WGS) entry which is preliminary data.</text>
</comment>
<name>A0A9Q1LXS2_9SOLA</name>